<reference evidence="3" key="2">
    <citation type="submission" date="2020-09" db="EMBL/GenBank/DDBJ databases">
        <authorList>
            <person name="Sun Q."/>
            <person name="Zhou Y."/>
        </authorList>
    </citation>
    <scope>NUCLEOTIDE SEQUENCE</scope>
    <source>
        <strain evidence="3">CGMCC 1.7081</strain>
    </source>
</reference>
<evidence type="ECO:0000259" key="2">
    <source>
        <dbReference type="PROSITE" id="PS50042"/>
    </source>
</evidence>
<dbReference type="InterPro" id="IPR018488">
    <property type="entry name" value="cNMP-bd_CS"/>
</dbReference>
<comment type="caution">
    <text evidence="3">The sequence shown here is derived from an EMBL/GenBank/DDBJ whole genome shotgun (WGS) entry which is preliminary data.</text>
</comment>
<dbReference type="Gene3D" id="2.60.120.10">
    <property type="entry name" value="Jelly Rolls"/>
    <property type="match status" value="1"/>
</dbReference>
<dbReference type="PROSITE" id="PS00889">
    <property type="entry name" value="CNMP_BINDING_2"/>
    <property type="match status" value="1"/>
</dbReference>
<feature type="transmembrane region" description="Helical" evidence="1">
    <location>
        <begin position="171"/>
        <end position="190"/>
    </location>
</feature>
<dbReference type="PRINTS" id="PR00103">
    <property type="entry name" value="CAMPKINASE"/>
</dbReference>
<dbReference type="GO" id="GO:0004175">
    <property type="term" value="F:endopeptidase activity"/>
    <property type="evidence" value="ECO:0007669"/>
    <property type="project" value="UniProtKB-ARBA"/>
</dbReference>
<dbReference type="InterPro" id="IPR018490">
    <property type="entry name" value="cNMP-bd_dom_sf"/>
</dbReference>
<organism evidence="3 4">
    <name type="scientific">Pseudodonghicola xiamenensis</name>
    <dbReference type="NCBI Taxonomy" id="337702"/>
    <lineage>
        <taxon>Bacteria</taxon>
        <taxon>Pseudomonadati</taxon>
        <taxon>Pseudomonadota</taxon>
        <taxon>Alphaproteobacteria</taxon>
        <taxon>Rhodobacterales</taxon>
        <taxon>Paracoccaceae</taxon>
        <taxon>Pseudodonghicola</taxon>
    </lineage>
</organism>
<dbReference type="InterPro" id="IPR000595">
    <property type="entry name" value="cNMP-bd_dom"/>
</dbReference>
<dbReference type="RefSeq" id="WP_028091947.1">
    <property type="nucleotide sequence ID" value="NZ_BNAP01000001.1"/>
</dbReference>
<gene>
    <name evidence="3" type="ORF">GCM10010961_01700</name>
</gene>
<keyword evidence="1" id="KW-0472">Membrane</keyword>
<keyword evidence="4" id="KW-1185">Reference proteome</keyword>
<dbReference type="AlphaFoldDB" id="A0A8J3H4R5"/>
<dbReference type="Pfam" id="PF00027">
    <property type="entry name" value="cNMP_binding"/>
    <property type="match status" value="1"/>
</dbReference>
<dbReference type="CDD" id="cd00038">
    <property type="entry name" value="CAP_ED"/>
    <property type="match status" value="1"/>
</dbReference>
<reference evidence="3" key="1">
    <citation type="journal article" date="2014" name="Int. J. Syst. Evol. Microbiol.">
        <title>Complete genome sequence of Corynebacterium casei LMG S-19264T (=DSM 44701T), isolated from a smear-ripened cheese.</title>
        <authorList>
            <consortium name="US DOE Joint Genome Institute (JGI-PGF)"/>
            <person name="Walter F."/>
            <person name="Albersmeier A."/>
            <person name="Kalinowski J."/>
            <person name="Ruckert C."/>
        </authorList>
    </citation>
    <scope>NUCLEOTIDE SEQUENCE</scope>
    <source>
        <strain evidence="3">CGMCC 1.7081</strain>
    </source>
</reference>
<feature type="transmembrane region" description="Helical" evidence="1">
    <location>
        <begin position="202"/>
        <end position="219"/>
    </location>
</feature>
<dbReference type="PROSITE" id="PS50042">
    <property type="entry name" value="CNMP_BINDING_3"/>
    <property type="match status" value="1"/>
</dbReference>
<dbReference type="GO" id="GO:0003700">
    <property type="term" value="F:DNA-binding transcription factor activity"/>
    <property type="evidence" value="ECO:0007669"/>
    <property type="project" value="TreeGrafter"/>
</dbReference>
<keyword evidence="1" id="KW-0812">Transmembrane</keyword>
<dbReference type="PANTHER" id="PTHR24567">
    <property type="entry name" value="CRP FAMILY TRANSCRIPTIONAL REGULATORY PROTEIN"/>
    <property type="match status" value="1"/>
</dbReference>
<dbReference type="Pfam" id="PF02517">
    <property type="entry name" value="Rce1-like"/>
    <property type="match status" value="1"/>
</dbReference>
<evidence type="ECO:0000256" key="1">
    <source>
        <dbReference type="SAM" id="Phobius"/>
    </source>
</evidence>
<dbReference type="InterPro" id="IPR014710">
    <property type="entry name" value="RmlC-like_jellyroll"/>
</dbReference>
<dbReference type="GO" id="GO:0080120">
    <property type="term" value="P:CAAX-box protein maturation"/>
    <property type="evidence" value="ECO:0007669"/>
    <property type="project" value="UniProtKB-ARBA"/>
</dbReference>
<dbReference type="EMBL" id="BNAP01000001">
    <property type="protein sequence ID" value="GHG79545.1"/>
    <property type="molecule type" value="Genomic_DNA"/>
</dbReference>
<accession>A0A8J3H4R5</accession>
<dbReference type="PANTHER" id="PTHR24567:SF74">
    <property type="entry name" value="HTH-TYPE TRANSCRIPTIONAL REGULATOR ARCR"/>
    <property type="match status" value="1"/>
</dbReference>
<feature type="transmembrane region" description="Helical" evidence="1">
    <location>
        <begin position="240"/>
        <end position="264"/>
    </location>
</feature>
<evidence type="ECO:0000313" key="3">
    <source>
        <dbReference type="EMBL" id="GHG79545.1"/>
    </source>
</evidence>
<sequence>MIDMSPLSRADLKEIVPNLTSFMPEKLIDAVGAVSHELTVAPGQTLITEGETSNTLYLIREGTFGIYRSTPNGEGEMRVAEIGPGQPFGEMALLDGEPRAASVRAETAGLLLEIAPEALRAQPEGEVKFQELKGALATFVTRRMRTTTQEHVEALERELALKSEQEQFGRFFIYSLTMMSIGTLVNNALARKEVDVDIYTQIFAWQYLAILLVPSFLVIRHMGISIQSLGLTTKGLKRSLSEGAVISGALYALTWMIAAGLRYFDMLPGRALPFDLLGTLSYFLHSALQEIIARGFLQSSFQRFLGDANGLWSVLLASTLFGMFHLHFGIAAVVMTIATGCVFGLIYMRHQNVAGVTLVHYVMGVAAFNTGLI</sequence>
<keyword evidence="1" id="KW-1133">Transmembrane helix</keyword>
<dbReference type="InterPro" id="IPR003675">
    <property type="entry name" value="Rce1/LyrA-like_dom"/>
</dbReference>
<dbReference type="Proteomes" id="UP000611500">
    <property type="component" value="Unassembled WGS sequence"/>
</dbReference>
<name>A0A8J3H4R5_9RHOB</name>
<feature type="domain" description="Cyclic nucleotide-binding" evidence="2">
    <location>
        <begin position="15"/>
        <end position="120"/>
    </location>
</feature>
<protein>
    <recommendedName>
        <fullName evidence="2">Cyclic nucleotide-binding domain-containing protein</fullName>
    </recommendedName>
</protein>
<dbReference type="GO" id="GO:0005829">
    <property type="term" value="C:cytosol"/>
    <property type="evidence" value="ECO:0007669"/>
    <property type="project" value="TreeGrafter"/>
</dbReference>
<proteinExistence type="predicted"/>
<dbReference type="SMART" id="SM00100">
    <property type="entry name" value="cNMP"/>
    <property type="match status" value="1"/>
</dbReference>
<dbReference type="InterPro" id="IPR050397">
    <property type="entry name" value="Env_Response_Regulators"/>
</dbReference>
<evidence type="ECO:0000313" key="4">
    <source>
        <dbReference type="Proteomes" id="UP000611500"/>
    </source>
</evidence>
<feature type="transmembrane region" description="Helical" evidence="1">
    <location>
        <begin position="330"/>
        <end position="348"/>
    </location>
</feature>
<dbReference type="SUPFAM" id="SSF51206">
    <property type="entry name" value="cAMP-binding domain-like"/>
    <property type="match status" value="1"/>
</dbReference>